<dbReference type="PANTHER" id="PTHR12652:SF50">
    <property type="entry name" value="PEROXIN 11"/>
    <property type="match status" value="1"/>
</dbReference>
<evidence type="ECO:0000256" key="2">
    <source>
        <dbReference type="ARBA" id="ARBA00023136"/>
    </source>
</evidence>
<evidence type="ECO:0000256" key="5">
    <source>
        <dbReference type="SAM" id="Phobius"/>
    </source>
</evidence>
<comment type="caution">
    <text evidence="12">The sequence shown here is derived from an EMBL/GenBank/DDBJ whole genome shotgun (WGS) entry which is preliminary data.</text>
</comment>
<dbReference type="Proteomes" id="UP000774804">
    <property type="component" value="Unassembled WGS sequence"/>
</dbReference>
<organism evidence="12 13">
    <name type="scientific">Phytophthora cactorum</name>
    <dbReference type="NCBI Taxonomy" id="29920"/>
    <lineage>
        <taxon>Eukaryota</taxon>
        <taxon>Sar</taxon>
        <taxon>Stramenopiles</taxon>
        <taxon>Oomycota</taxon>
        <taxon>Peronosporomycetes</taxon>
        <taxon>Peronosporales</taxon>
        <taxon>Peronosporaceae</taxon>
        <taxon>Phytophthora</taxon>
    </lineage>
</organism>
<dbReference type="EMBL" id="JAENGZ010000286">
    <property type="protein sequence ID" value="KAG6963017.1"/>
    <property type="molecule type" value="Genomic_DNA"/>
</dbReference>
<evidence type="ECO:0000256" key="1">
    <source>
        <dbReference type="ARBA" id="ARBA00022593"/>
    </source>
</evidence>
<dbReference type="Proteomes" id="UP000688947">
    <property type="component" value="Unassembled WGS sequence"/>
</dbReference>
<dbReference type="EMBL" id="RCMI01000329">
    <property type="protein sequence ID" value="KAG2917013.1"/>
    <property type="molecule type" value="Genomic_DNA"/>
</dbReference>
<dbReference type="GO" id="GO:0005778">
    <property type="term" value="C:peroxisomal membrane"/>
    <property type="evidence" value="ECO:0007669"/>
    <property type="project" value="UniProtKB-SubCell"/>
</dbReference>
<evidence type="ECO:0000313" key="7">
    <source>
        <dbReference type="EMBL" id="KAG2917013.1"/>
    </source>
</evidence>
<reference evidence="12 13" key="1">
    <citation type="submission" date="2018-01" db="EMBL/GenBank/DDBJ databases">
        <title>Draft genome of the strawberry crown rot pathogen Phytophthora cactorum.</title>
        <authorList>
            <person name="Armitage A.D."/>
            <person name="Lysoe E."/>
            <person name="Nellist C.F."/>
            <person name="Harrison R.J."/>
            <person name="Brurberg M.B."/>
        </authorList>
    </citation>
    <scope>NUCLEOTIDE SEQUENCE [LARGE SCALE GENOMIC DNA]</scope>
    <source>
        <strain evidence="12 13">10300</strain>
    </source>
</reference>
<dbReference type="Proteomes" id="UP000760860">
    <property type="component" value="Unassembled WGS sequence"/>
</dbReference>
<dbReference type="Proteomes" id="UP000736787">
    <property type="component" value="Unassembled WGS sequence"/>
</dbReference>
<keyword evidence="1" id="KW-0962">Peroxisome biogenesis</keyword>
<dbReference type="EMBL" id="RCMK01000227">
    <property type="protein sequence ID" value="KAG2942556.1"/>
    <property type="molecule type" value="Genomic_DNA"/>
</dbReference>
<evidence type="ECO:0000313" key="10">
    <source>
        <dbReference type="EMBL" id="KAG3219126.1"/>
    </source>
</evidence>
<evidence type="ECO:0000313" key="6">
    <source>
        <dbReference type="EMBL" id="KAG2855949.1"/>
    </source>
</evidence>
<keyword evidence="13" id="KW-1185">Reference proteome</keyword>
<keyword evidence="3" id="KW-0576">Peroxisome</keyword>
<evidence type="ECO:0008006" key="14">
    <source>
        <dbReference type="Google" id="ProtNLM"/>
    </source>
</evidence>
<accession>A0A329SAM6</accession>
<protein>
    <recommendedName>
        <fullName evidence="14">Peroxisomal biogenesis factor 11</fullName>
    </recommendedName>
</protein>
<dbReference type="EMBL" id="RCML01000333">
    <property type="protein sequence ID" value="KAG2980456.1"/>
    <property type="molecule type" value="Genomic_DNA"/>
</dbReference>
<dbReference type="Proteomes" id="UP000251314">
    <property type="component" value="Unassembled WGS sequence"/>
</dbReference>
<dbReference type="OrthoDB" id="411017at2759"/>
<evidence type="ECO:0000313" key="13">
    <source>
        <dbReference type="Proteomes" id="UP000251314"/>
    </source>
</evidence>
<keyword evidence="5" id="KW-0812">Transmembrane</keyword>
<evidence type="ECO:0000313" key="11">
    <source>
        <dbReference type="EMBL" id="KAG6963017.1"/>
    </source>
</evidence>
<dbReference type="VEuPathDB" id="FungiDB:PC110_g10966"/>
<feature type="transmembrane region" description="Helical" evidence="5">
    <location>
        <begin position="134"/>
        <end position="154"/>
    </location>
</feature>
<reference evidence="11" key="3">
    <citation type="submission" date="2021-01" db="EMBL/GenBank/DDBJ databases">
        <title>Phytophthora aleatoria, a newly-described species from Pinus radiata is distinct from Phytophthora cactorum isolates based on comparative genomics.</title>
        <authorList>
            <person name="Mcdougal R."/>
            <person name="Panda P."/>
            <person name="Williams N."/>
            <person name="Studholme D.J."/>
        </authorList>
    </citation>
    <scope>NUCLEOTIDE SEQUENCE</scope>
    <source>
        <strain evidence="11">NZFS 3830</strain>
    </source>
</reference>
<evidence type="ECO:0000313" key="12">
    <source>
        <dbReference type="EMBL" id="RAW32708.1"/>
    </source>
</evidence>
<dbReference type="Proteomes" id="UP000697107">
    <property type="component" value="Unassembled WGS sequence"/>
</dbReference>
<dbReference type="AlphaFoldDB" id="A0A329SAM6"/>
<dbReference type="EMBL" id="MJFZ01000267">
    <property type="protein sequence ID" value="RAW32708.1"/>
    <property type="molecule type" value="Genomic_DNA"/>
</dbReference>
<proteinExistence type="predicted"/>
<dbReference type="InterPro" id="IPR008733">
    <property type="entry name" value="PEX11"/>
</dbReference>
<name>A0A329SAM6_9STRA</name>
<reference evidence="6" key="2">
    <citation type="submission" date="2018-10" db="EMBL/GenBank/DDBJ databases">
        <title>Effector identification in a new, highly contiguous assembly of the strawberry crown rot pathogen Phytophthora cactorum.</title>
        <authorList>
            <person name="Armitage A.D."/>
            <person name="Nellist C.F."/>
            <person name="Bates H."/>
            <person name="Vickerstaff R.J."/>
            <person name="Harrison R.J."/>
        </authorList>
    </citation>
    <scope>NUCLEOTIDE SEQUENCE</scope>
    <source>
        <strain evidence="6">15-7</strain>
        <strain evidence="7">4032</strain>
        <strain evidence="8">4040</strain>
        <strain evidence="9">P415</strain>
        <strain evidence="10">P421</strain>
    </source>
</reference>
<keyword evidence="5" id="KW-1133">Transmembrane helix</keyword>
<dbReference type="PANTHER" id="PTHR12652">
    <property type="entry name" value="PEROXISOMAL BIOGENESIS FACTOR 11"/>
    <property type="match status" value="1"/>
</dbReference>
<comment type="subcellular location">
    <subcellularLocation>
        <location evidence="4">Peroxisome membrane</location>
    </subcellularLocation>
</comment>
<gene>
    <name evidence="11" type="ORF">JG687_00006826</name>
    <name evidence="12" type="ORF">PC110_g10966</name>
    <name evidence="6" type="ORF">PC113_g12008</name>
    <name evidence="7" type="ORF">PC115_g10863</name>
    <name evidence="8" type="ORF">PC117_g9724</name>
    <name evidence="9" type="ORF">PC118_g11156</name>
    <name evidence="10" type="ORF">PC129_g10085</name>
</gene>
<keyword evidence="2 5" id="KW-0472">Membrane</keyword>
<dbReference type="EMBL" id="RCMG01000353">
    <property type="protein sequence ID" value="KAG2855949.1"/>
    <property type="molecule type" value="Genomic_DNA"/>
</dbReference>
<evidence type="ECO:0000256" key="3">
    <source>
        <dbReference type="ARBA" id="ARBA00023140"/>
    </source>
</evidence>
<evidence type="ECO:0000256" key="4">
    <source>
        <dbReference type="ARBA" id="ARBA00046271"/>
    </source>
</evidence>
<evidence type="ECO:0000313" key="8">
    <source>
        <dbReference type="EMBL" id="KAG2942556.1"/>
    </source>
</evidence>
<dbReference type="Proteomes" id="UP000735874">
    <property type="component" value="Unassembled WGS sequence"/>
</dbReference>
<evidence type="ECO:0000313" key="9">
    <source>
        <dbReference type="EMBL" id="KAG2980456.1"/>
    </source>
</evidence>
<dbReference type="EMBL" id="RCMV01000326">
    <property type="protein sequence ID" value="KAG3219126.1"/>
    <property type="molecule type" value="Genomic_DNA"/>
</dbReference>
<dbReference type="Pfam" id="PF05648">
    <property type="entry name" value="PEX11"/>
    <property type="match status" value="1"/>
</dbReference>
<dbReference type="GO" id="GO:0016559">
    <property type="term" value="P:peroxisome fission"/>
    <property type="evidence" value="ECO:0007669"/>
    <property type="project" value="InterPro"/>
</dbReference>
<sequence length="258" mass="29859">MEVMEVKDDSLAKAVYFLSATESRSKLYRLLQYGSKFTKWTLIQLWDLDTSDSTLIHTKPSENESTQKLLSNELKKQVAADWKRRAITSLGRAELVFGDARRFFRFLQFLEMADIYRHVREPLRAVRVLRRLRIVCFFFFYLTENYVVLCTRVLGVSSREPLMRRLRRGCNGFWLLSILLALPLDHMMHRGTMLSTAKKLLELPVAFVGLSGLRVSEGLFSALGLVSAQIGVYSRWVDVMTKFQKQHLMRLAATPDVI</sequence>